<organism evidence="1 2">
    <name type="scientific">Persea americana</name>
    <name type="common">Avocado</name>
    <dbReference type="NCBI Taxonomy" id="3435"/>
    <lineage>
        <taxon>Eukaryota</taxon>
        <taxon>Viridiplantae</taxon>
        <taxon>Streptophyta</taxon>
        <taxon>Embryophyta</taxon>
        <taxon>Tracheophyta</taxon>
        <taxon>Spermatophyta</taxon>
        <taxon>Magnoliopsida</taxon>
        <taxon>Magnoliidae</taxon>
        <taxon>Laurales</taxon>
        <taxon>Lauraceae</taxon>
        <taxon>Persea</taxon>
    </lineage>
</organism>
<dbReference type="Proteomes" id="UP001234297">
    <property type="component" value="Chromosome 7"/>
</dbReference>
<gene>
    <name evidence="1" type="ORF">MRB53_023003</name>
</gene>
<dbReference type="EMBL" id="CM056815">
    <property type="protein sequence ID" value="KAJ8629680.1"/>
    <property type="molecule type" value="Genomic_DNA"/>
</dbReference>
<proteinExistence type="predicted"/>
<sequence>MATTGNPNPSPNPNQGGVPFDMQMIFKPPTNPQQNPSFPPSSYPMPSPSPSALGPFSYPPQSPTTPPFHHYLPFPPDPSIANMHPHRPISYPAPPSPNPNPNPNSNPGARLMALLTPTTSIESTDFVPPAPPPATLPAPPQSTGVAAPPPLPARMPSRKLPKGRHLVGDHVVYDIDLRLPGEVQPQLEVTPITKYVMDPGLVLGRQIAVNRTYICYGLKLGPIRVLNINTALRSLLRGHSQRVTDMAFFAEDIHLLASASTDGRIFVWKINEGPDDEDKPQITGKIIVALQITGEGESFLPRVCWHSHKQEILVVGIGKHVLKIDTMKVGKSELMSAEEPLKCPVEKLVDGVQFIGKHEGEVTDLSMCQWMTTRLVSASTDGTVKIWEDRKALPLATLRPHDGKPVNSATFLTAYHRPDHIVLITAIPHLGDHVPDQPVLDCSVERSVDSVPMNVPVVPSSDDRSAKGETKVGENDIPTVPNPPITFKHPTHLVTPSEIISAAVPSSEKTHFVQGLKGGETMVQDAVISNDVESVELEAKVVGESGSSHHNEFKSEKEEQDYCAEKKERSYTQVSSIEMAKECCSLPTEILSVEESRQVEYVGVNEGLEQPLTAGEGEVQDHAITVSGKVAESVTVTAFAQLPSSVVKGKKQKGKPSQVSGTSSSSPSPFNSNDSFNEPGNTPSGPSIEAAFSIILAMQETLNQLVTVQKEMQKQVAATVAVPVNKEGRRIETALGRSMEKALKANCDALWIRFQEENLKREKLERERTQQIISLSNCINKDLPAMMERTLKKELSAIGPAVARSMTPVIEKAIPSAISDSFQRGVGEKAVSQLEKSVSSKLEATAARQIQAQFQTSVKQAVQDTLRSSLESSLIPSFEMSCKAMFEQVDATFQKGMVEHTTAAQQQFDAAHSPLAHALRDAMNSATTFTQTLTGELADSQRRFLALVAAGANQKATNPLATPLSNGLLGAEMTFTMQQVEQPLDPKIELQTLIAERKFGEAFNAALQRSDVSIVSWLCSKVDLQGILSTVPLTLSQGVLLALLQQLACDIKNETSRKLEWMRDVAVAINPADPMIAVHVRPIFEQVYQILDHHRVASTTTSSEANRIRLVMHVINSVLTTCK</sequence>
<protein>
    <submittedName>
        <fullName evidence="1">Uncharacterized protein</fullName>
    </submittedName>
</protein>
<keyword evidence="2" id="KW-1185">Reference proteome</keyword>
<name>A0ACC2L8J7_PERAE</name>
<evidence type="ECO:0000313" key="2">
    <source>
        <dbReference type="Proteomes" id="UP001234297"/>
    </source>
</evidence>
<evidence type="ECO:0000313" key="1">
    <source>
        <dbReference type="EMBL" id="KAJ8629680.1"/>
    </source>
</evidence>
<comment type="caution">
    <text evidence="1">The sequence shown here is derived from an EMBL/GenBank/DDBJ whole genome shotgun (WGS) entry which is preliminary data.</text>
</comment>
<reference evidence="1 2" key="1">
    <citation type="journal article" date="2022" name="Hortic Res">
        <title>A haplotype resolved chromosomal level avocado genome allows analysis of novel avocado genes.</title>
        <authorList>
            <person name="Nath O."/>
            <person name="Fletcher S.J."/>
            <person name="Hayward A."/>
            <person name="Shaw L.M."/>
            <person name="Masouleh A.K."/>
            <person name="Furtado A."/>
            <person name="Henry R.J."/>
            <person name="Mitter N."/>
        </authorList>
    </citation>
    <scope>NUCLEOTIDE SEQUENCE [LARGE SCALE GENOMIC DNA]</scope>
    <source>
        <strain evidence="2">cv. Hass</strain>
    </source>
</reference>
<accession>A0ACC2L8J7</accession>